<dbReference type="Proteomes" id="UP000252733">
    <property type="component" value="Unassembled WGS sequence"/>
</dbReference>
<reference evidence="5 6" key="1">
    <citation type="submission" date="2018-07" db="EMBL/GenBank/DDBJ databases">
        <title>Freshwater and sediment microbial communities from various areas in North America, analyzing microbe dynamics in response to fracking.</title>
        <authorList>
            <person name="Lamendella R."/>
        </authorList>
    </citation>
    <scope>NUCLEOTIDE SEQUENCE [LARGE SCALE GENOMIC DNA]</scope>
    <source>
        <strain evidence="5 6">160A</strain>
    </source>
</reference>
<dbReference type="PANTHER" id="PTHR43213">
    <property type="entry name" value="BIFUNCTIONAL DTTP/UTP PYROPHOSPHATASE/METHYLTRANSFERASE PROTEIN-RELATED"/>
    <property type="match status" value="1"/>
</dbReference>
<evidence type="ECO:0000313" key="6">
    <source>
        <dbReference type="Proteomes" id="UP000252733"/>
    </source>
</evidence>
<name>A0A368UJW8_9BACT</name>
<comment type="caution">
    <text evidence="4">Lacks conserved residue(s) required for the propagation of feature annotation.</text>
</comment>
<dbReference type="Gene3D" id="3.90.950.10">
    <property type="match status" value="1"/>
</dbReference>
<dbReference type="AlphaFoldDB" id="A0A368UJW8"/>
<keyword evidence="6" id="KW-1185">Reference proteome</keyword>
<evidence type="ECO:0000256" key="4">
    <source>
        <dbReference type="HAMAP-Rule" id="MF_00528"/>
    </source>
</evidence>
<dbReference type="GO" id="GO:0036218">
    <property type="term" value="F:dTTP diphosphatase activity"/>
    <property type="evidence" value="ECO:0007669"/>
    <property type="project" value="RHEA"/>
</dbReference>
<comment type="subcellular location">
    <subcellularLocation>
        <location evidence="4">Cytoplasm</location>
    </subcellularLocation>
</comment>
<dbReference type="CDD" id="cd00555">
    <property type="entry name" value="Maf"/>
    <property type="match status" value="1"/>
</dbReference>
<evidence type="ECO:0000256" key="3">
    <source>
        <dbReference type="ARBA" id="ARBA00023080"/>
    </source>
</evidence>
<keyword evidence="3 4" id="KW-0546">Nucleotide metabolism</keyword>
<evidence type="ECO:0000313" key="5">
    <source>
        <dbReference type="EMBL" id="RCW28977.1"/>
    </source>
</evidence>
<evidence type="ECO:0000256" key="1">
    <source>
        <dbReference type="ARBA" id="ARBA00001968"/>
    </source>
</evidence>
<dbReference type="Pfam" id="PF02545">
    <property type="entry name" value="Maf"/>
    <property type="match status" value="1"/>
</dbReference>
<feature type="site" description="Important for substrate specificity" evidence="4">
    <location>
        <position position="19"/>
    </location>
</feature>
<dbReference type="PIRSF" id="PIRSF006305">
    <property type="entry name" value="Maf"/>
    <property type="match status" value="1"/>
</dbReference>
<feature type="active site" description="Proton acceptor" evidence="4">
    <location>
        <position position="79"/>
    </location>
</feature>
<comment type="function">
    <text evidence="4">Nucleoside triphosphate pyrophosphatase that hydrolyzes dTTP and UTP. May have a dual role in cell division arrest and in preventing the incorporation of modified nucleotides into cellular nucleic acids.</text>
</comment>
<keyword evidence="2 4" id="KW-0378">Hydrolase</keyword>
<dbReference type="SUPFAM" id="SSF52972">
    <property type="entry name" value="ITPase-like"/>
    <property type="match status" value="1"/>
</dbReference>
<dbReference type="InterPro" id="IPR029001">
    <property type="entry name" value="ITPase-like_fam"/>
</dbReference>
<keyword evidence="4" id="KW-0963">Cytoplasm</keyword>
<dbReference type="GO" id="GO:0005737">
    <property type="term" value="C:cytoplasm"/>
    <property type="evidence" value="ECO:0007669"/>
    <property type="project" value="UniProtKB-SubCell"/>
</dbReference>
<organism evidence="5 6">
    <name type="scientific">Marinilabilia salmonicolor</name>
    <dbReference type="NCBI Taxonomy" id="989"/>
    <lineage>
        <taxon>Bacteria</taxon>
        <taxon>Pseudomonadati</taxon>
        <taxon>Bacteroidota</taxon>
        <taxon>Bacteroidia</taxon>
        <taxon>Marinilabiliales</taxon>
        <taxon>Marinilabiliaceae</taxon>
        <taxon>Marinilabilia</taxon>
    </lineage>
</organism>
<dbReference type="GO" id="GO:0009117">
    <property type="term" value="P:nucleotide metabolic process"/>
    <property type="evidence" value="ECO:0007669"/>
    <property type="project" value="UniProtKB-KW"/>
</dbReference>
<comment type="similarity">
    <text evidence="4">Belongs to the Maf family. YhdE subfamily.</text>
</comment>
<feature type="site" description="Important for substrate specificity" evidence="4">
    <location>
        <position position="80"/>
    </location>
</feature>
<protein>
    <recommendedName>
        <fullName evidence="4">dTTP/UTP pyrophosphatase</fullName>
        <shortName evidence="4">dTTPase/UTPase</shortName>
        <ecNumber evidence="4">3.6.1.9</ecNumber>
    </recommendedName>
    <alternativeName>
        <fullName evidence="4">Nucleoside triphosphate pyrophosphatase</fullName>
    </alternativeName>
    <alternativeName>
        <fullName evidence="4">Nucleotide pyrophosphatase</fullName>
        <shortName evidence="4">Nucleotide PPase</shortName>
    </alternativeName>
</protein>
<dbReference type="HAMAP" id="MF_00528">
    <property type="entry name" value="Maf"/>
    <property type="match status" value="1"/>
</dbReference>
<evidence type="ECO:0000256" key="2">
    <source>
        <dbReference type="ARBA" id="ARBA00022801"/>
    </source>
</evidence>
<dbReference type="PANTHER" id="PTHR43213:SF5">
    <property type="entry name" value="BIFUNCTIONAL DTTP_UTP PYROPHOSPHATASE_METHYLTRANSFERASE PROTEIN-RELATED"/>
    <property type="match status" value="1"/>
</dbReference>
<comment type="catalytic activity">
    <reaction evidence="4">
        <text>UTP + H2O = UMP + diphosphate + H(+)</text>
        <dbReference type="Rhea" id="RHEA:29395"/>
        <dbReference type="ChEBI" id="CHEBI:15377"/>
        <dbReference type="ChEBI" id="CHEBI:15378"/>
        <dbReference type="ChEBI" id="CHEBI:33019"/>
        <dbReference type="ChEBI" id="CHEBI:46398"/>
        <dbReference type="ChEBI" id="CHEBI:57865"/>
        <dbReference type="EC" id="3.6.1.9"/>
    </reaction>
</comment>
<dbReference type="InterPro" id="IPR003697">
    <property type="entry name" value="Maf-like"/>
</dbReference>
<dbReference type="GO" id="GO:0036221">
    <property type="term" value="F:UTP diphosphatase activity"/>
    <property type="evidence" value="ECO:0007669"/>
    <property type="project" value="RHEA"/>
</dbReference>
<accession>A0A368UJW8</accession>
<dbReference type="EC" id="3.6.1.9" evidence="4"/>
<comment type="caution">
    <text evidence="5">The sequence shown here is derived from an EMBL/GenBank/DDBJ whole genome shotgun (WGS) entry which is preliminary data.</text>
</comment>
<comment type="catalytic activity">
    <reaction evidence="4">
        <text>dTTP + H2O = dTMP + diphosphate + H(+)</text>
        <dbReference type="Rhea" id="RHEA:28534"/>
        <dbReference type="ChEBI" id="CHEBI:15377"/>
        <dbReference type="ChEBI" id="CHEBI:15378"/>
        <dbReference type="ChEBI" id="CHEBI:33019"/>
        <dbReference type="ChEBI" id="CHEBI:37568"/>
        <dbReference type="ChEBI" id="CHEBI:63528"/>
        <dbReference type="EC" id="3.6.1.9"/>
    </reaction>
</comment>
<comment type="cofactor">
    <cofactor evidence="1 4">
        <name>a divalent metal cation</name>
        <dbReference type="ChEBI" id="CHEBI:60240"/>
    </cofactor>
</comment>
<sequence length="195" mass="22047">MILQNLKKYHITLASGSPRRHDLLHKAGINFEAGRGRDVPEEVPPGMHIDEVALYLARLKADAWRDIWQQPDQLVITADTIVAIDNQVIGKPEDRNHAVKMLKSLSARSHRVITGVVVRSAEKETAFSDITTVHFKPLGAEQIQYYIDHFEPFDKAGSYGIQEWIGIVGIERIDGSYFNVMGLPVSRLMDELEKF</sequence>
<gene>
    <name evidence="5" type="ORF">DFO77_13330</name>
</gene>
<dbReference type="EMBL" id="QPIZ01000033">
    <property type="protein sequence ID" value="RCW28977.1"/>
    <property type="molecule type" value="Genomic_DNA"/>
</dbReference>
<dbReference type="RefSeq" id="WP_114438001.1">
    <property type="nucleotide sequence ID" value="NZ_QPIZ01000033.1"/>
</dbReference>
<proteinExistence type="inferred from homology"/>
<feature type="site" description="Important for substrate specificity" evidence="4">
    <location>
        <position position="162"/>
    </location>
</feature>
<dbReference type="NCBIfam" id="TIGR00172">
    <property type="entry name" value="maf"/>
    <property type="match status" value="1"/>
</dbReference>